<evidence type="ECO:0000313" key="16">
    <source>
        <dbReference type="Proteomes" id="UP001219355"/>
    </source>
</evidence>
<dbReference type="InterPro" id="IPR036052">
    <property type="entry name" value="TrpB-like_PALP_sf"/>
</dbReference>
<keyword evidence="11 13" id="KW-0456">Lyase</keyword>
<dbReference type="InterPro" id="IPR006654">
    <property type="entry name" value="Trp_synth_beta"/>
</dbReference>
<dbReference type="Gene3D" id="3.20.20.70">
    <property type="entry name" value="Aldolase class I"/>
    <property type="match status" value="1"/>
</dbReference>
<evidence type="ECO:0000256" key="12">
    <source>
        <dbReference type="ARBA" id="ARBA00049047"/>
    </source>
</evidence>
<dbReference type="Proteomes" id="UP001219355">
    <property type="component" value="Chromosome 2"/>
</dbReference>
<dbReference type="Gene3D" id="3.40.50.1100">
    <property type="match status" value="2"/>
</dbReference>
<keyword evidence="8 13" id="KW-0822">Tryptophan biosynthesis</keyword>
<dbReference type="InterPro" id="IPR018204">
    <property type="entry name" value="Trp_synthase_alpha_AS"/>
</dbReference>
<gene>
    <name evidence="15" type="primary">TRP3_3</name>
    <name evidence="15" type="ORF">PRK78_002715</name>
</gene>
<dbReference type="InterPro" id="IPR013785">
    <property type="entry name" value="Aldolase_TIM"/>
</dbReference>
<evidence type="ECO:0000256" key="3">
    <source>
        <dbReference type="ARBA" id="ARBA00005761"/>
    </source>
</evidence>
<comment type="similarity">
    <text evidence="3">In the C-terminal section; belongs to the TrpB family.</text>
</comment>
<dbReference type="PROSITE" id="PS00168">
    <property type="entry name" value="TRP_SYNTHASE_BETA"/>
    <property type="match status" value="1"/>
</dbReference>
<name>A0AAF0IGS6_9EURO</name>
<evidence type="ECO:0000256" key="2">
    <source>
        <dbReference type="ARBA" id="ARBA00004733"/>
    </source>
</evidence>
<proteinExistence type="inferred from homology"/>
<keyword evidence="7 13" id="KW-0028">Amino-acid biosynthesis</keyword>
<dbReference type="SUPFAM" id="SSF51366">
    <property type="entry name" value="Ribulose-phoshate binding barrel"/>
    <property type="match status" value="1"/>
</dbReference>
<accession>A0AAF0IGS6</accession>
<evidence type="ECO:0000256" key="9">
    <source>
        <dbReference type="ARBA" id="ARBA00022898"/>
    </source>
</evidence>
<dbReference type="NCBIfam" id="TIGR00263">
    <property type="entry name" value="trpB"/>
    <property type="match status" value="1"/>
</dbReference>
<evidence type="ECO:0000256" key="5">
    <source>
        <dbReference type="ARBA" id="ARBA00012043"/>
    </source>
</evidence>
<dbReference type="GO" id="GO:0004834">
    <property type="term" value="F:tryptophan synthase activity"/>
    <property type="evidence" value="ECO:0007669"/>
    <property type="project" value="UniProtKB-EC"/>
</dbReference>
<dbReference type="SUPFAM" id="SSF53686">
    <property type="entry name" value="Tryptophan synthase beta subunit-like PLP-dependent enzymes"/>
    <property type="match status" value="1"/>
</dbReference>
<dbReference type="CDD" id="cd06446">
    <property type="entry name" value="Trp-synth_B"/>
    <property type="match status" value="1"/>
</dbReference>
<dbReference type="InterPro" id="IPR002028">
    <property type="entry name" value="Trp_synthase_suA"/>
</dbReference>
<dbReference type="AlphaFoldDB" id="A0AAF0IGS6"/>
<comment type="cofactor">
    <cofactor evidence="1 13">
        <name>pyridoxal 5'-phosphate</name>
        <dbReference type="ChEBI" id="CHEBI:597326"/>
    </cofactor>
</comment>
<dbReference type="PANTHER" id="PTHR48077:SF3">
    <property type="entry name" value="TRYPTOPHAN SYNTHASE"/>
    <property type="match status" value="1"/>
</dbReference>
<dbReference type="GO" id="GO:0005737">
    <property type="term" value="C:cytoplasm"/>
    <property type="evidence" value="ECO:0007669"/>
    <property type="project" value="TreeGrafter"/>
</dbReference>
<evidence type="ECO:0000256" key="6">
    <source>
        <dbReference type="ARBA" id="ARBA00018724"/>
    </source>
</evidence>
<protein>
    <recommendedName>
        <fullName evidence="6 13">Tryptophan synthase</fullName>
        <ecNumber evidence="5 13">4.2.1.20</ecNumber>
    </recommendedName>
</protein>
<keyword evidence="10 13" id="KW-0057">Aromatic amino acid biosynthesis</keyword>
<dbReference type="PROSITE" id="PS00167">
    <property type="entry name" value="TRP_SYNTHASE_ALPHA"/>
    <property type="match status" value="1"/>
</dbReference>
<evidence type="ECO:0000259" key="14">
    <source>
        <dbReference type="Pfam" id="PF00291"/>
    </source>
</evidence>
<dbReference type="CDD" id="cd04724">
    <property type="entry name" value="Tryptophan_synthase_alpha"/>
    <property type="match status" value="1"/>
</dbReference>
<evidence type="ECO:0000256" key="7">
    <source>
        <dbReference type="ARBA" id="ARBA00022605"/>
    </source>
</evidence>
<keyword evidence="16" id="KW-1185">Reference proteome</keyword>
<dbReference type="HAMAP" id="MF_00133">
    <property type="entry name" value="Trp_synth_beta"/>
    <property type="match status" value="1"/>
</dbReference>
<evidence type="ECO:0000256" key="1">
    <source>
        <dbReference type="ARBA" id="ARBA00001933"/>
    </source>
</evidence>
<dbReference type="NCBIfam" id="TIGR00262">
    <property type="entry name" value="trpA"/>
    <property type="match status" value="1"/>
</dbReference>
<evidence type="ECO:0000256" key="4">
    <source>
        <dbReference type="ARBA" id="ARBA00006095"/>
    </source>
</evidence>
<evidence type="ECO:0000313" key="15">
    <source>
        <dbReference type="EMBL" id="WEW57250.1"/>
    </source>
</evidence>
<dbReference type="Pfam" id="PF00291">
    <property type="entry name" value="PALP"/>
    <property type="match status" value="1"/>
</dbReference>
<keyword evidence="9 13" id="KW-0663">Pyridoxal phosphate</keyword>
<dbReference type="InterPro" id="IPR006653">
    <property type="entry name" value="Trp_synth_b_CS"/>
</dbReference>
<dbReference type="FunFam" id="3.40.50.1100:FF:000004">
    <property type="entry name" value="Tryptophan synthase beta chain"/>
    <property type="match status" value="1"/>
</dbReference>
<feature type="domain" description="Tryptophan synthase beta chain-like PALP" evidence="14">
    <location>
        <begin position="374"/>
        <end position="697"/>
    </location>
</feature>
<dbReference type="EMBL" id="CP120628">
    <property type="protein sequence ID" value="WEW57250.1"/>
    <property type="molecule type" value="Genomic_DNA"/>
</dbReference>
<dbReference type="Pfam" id="PF00290">
    <property type="entry name" value="Trp_syntA"/>
    <property type="match status" value="1"/>
</dbReference>
<dbReference type="InterPro" id="IPR023026">
    <property type="entry name" value="Trp_synth_beta/beta-like"/>
</dbReference>
<dbReference type="InterPro" id="IPR001926">
    <property type="entry name" value="TrpB-like_PALP"/>
</dbReference>
<organism evidence="15 16">
    <name type="scientific">Emydomyces testavorans</name>
    <dbReference type="NCBI Taxonomy" id="2070801"/>
    <lineage>
        <taxon>Eukaryota</taxon>
        <taxon>Fungi</taxon>
        <taxon>Dikarya</taxon>
        <taxon>Ascomycota</taxon>
        <taxon>Pezizomycotina</taxon>
        <taxon>Eurotiomycetes</taxon>
        <taxon>Eurotiomycetidae</taxon>
        <taxon>Onygenales</taxon>
        <taxon>Nannizziopsiaceae</taxon>
        <taxon>Emydomyces</taxon>
    </lineage>
</organism>
<dbReference type="InterPro" id="IPR011060">
    <property type="entry name" value="RibuloseP-bd_barrel"/>
</dbReference>
<comment type="similarity">
    <text evidence="4">In the N-terminal section; belongs to the TrpA family.</text>
</comment>
<comment type="catalytic activity">
    <reaction evidence="12 13">
        <text>(1S,2R)-1-C-(indol-3-yl)glycerol 3-phosphate + L-serine = D-glyceraldehyde 3-phosphate + L-tryptophan + H2O</text>
        <dbReference type="Rhea" id="RHEA:10532"/>
        <dbReference type="ChEBI" id="CHEBI:15377"/>
        <dbReference type="ChEBI" id="CHEBI:33384"/>
        <dbReference type="ChEBI" id="CHEBI:57912"/>
        <dbReference type="ChEBI" id="CHEBI:58866"/>
        <dbReference type="ChEBI" id="CHEBI:59776"/>
        <dbReference type="EC" id="4.2.1.20"/>
    </reaction>
</comment>
<dbReference type="FunFam" id="3.20.20.70:FF:000151">
    <property type="entry name" value="Tryptophan synthase"/>
    <property type="match status" value="1"/>
</dbReference>
<evidence type="ECO:0000256" key="10">
    <source>
        <dbReference type="ARBA" id="ARBA00023141"/>
    </source>
</evidence>
<evidence type="ECO:0000256" key="11">
    <source>
        <dbReference type="ARBA" id="ARBA00023239"/>
    </source>
</evidence>
<sequence length="723" mass="77455">MEEIKHTFAKCKQEGRSALVAYVTAGYPHPSETVDIILAMEEGGADIIELGVPFTDPIADGPTIQRANTQALQHGVTTTSVLKMVRMARDQGLRAPVLLMGYYNPLLRYGEERILKDARAAGVNGFIMVDLPPEEAVRFRDLCRKEGLSYVPLIAPATSDPRMKLLCKIADSFIYVVSRMGVTGATGRLSTGLPELLARVHSYSGNVPAAVGFGVSTREHFQSVQEIAEGVVIGSQMITVLGEAPAGQGAQKIKEYCSSITGRTADRSKTSKSMTREVGLSEALAEAQEPKEVHADRVIKEASSPGPGLGDQLEALNVTGDPAAMPTRFGEFGGQYVPESLMDCLAELETGFNEANNDPKFWEEYRSYYPYMGRPSNLHLAPRLTEHAGGANIYIKREDLNHTGSHKINNALGQVLLARRLGKSRIIAETGAGQHGVATATVCAKFGMQCVVYMGAEDVRRQALNVFRMKLLGASVVAVETGSRTLRDAVNEALRAWVVDLSTTHYVIGSAIGPHPFPTIVRTFQSVIGEETKRQMKELTGRLPDAVVACVGGGSNAVGMFYPFAKDLSVKLLGVEAGGAGIETGKHSATLAGGSKGVLHGVRTYVLQDEHGQISETHSISAGLDYPGVGPELSSWKDSSRAEFIAATDAQALIGFRTIAELEGIIPALESSHAVYGVIELAKKMGKGKNIVLNLSGRGDKDVQSVADALPVIGPKIGWDLRF</sequence>
<comment type="pathway">
    <text evidence="2 13">Amino-acid biosynthesis; L-tryptophan biosynthesis; L-tryptophan from chorismate: step 5/5.</text>
</comment>
<dbReference type="FunFam" id="3.40.50.1100:FF:000001">
    <property type="entry name" value="Tryptophan synthase beta chain"/>
    <property type="match status" value="1"/>
</dbReference>
<dbReference type="HAMAP" id="MF_00131">
    <property type="entry name" value="Trp_synth_alpha"/>
    <property type="match status" value="1"/>
</dbReference>
<reference evidence="15" key="1">
    <citation type="submission" date="2023-03" db="EMBL/GenBank/DDBJ databases">
        <title>Emydomyces testavorans Genome Sequence.</title>
        <authorList>
            <person name="Hoyer L."/>
        </authorList>
    </citation>
    <scope>NUCLEOTIDE SEQUENCE</scope>
    <source>
        <strain evidence="15">16-2883</strain>
    </source>
</reference>
<evidence type="ECO:0000256" key="8">
    <source>
        <dbReference type="ARBA" id="ARBA00022822"/>
    </source>
</evidence>
<dbReference type="EC" id="4.2.1.20" evidence="5 13"/>
<evidence type="ECO:0000256" key="13">
    <source>
        <dbReference type="RuleBase" id="RU003663"/>
    </source>
</evidence>
<dbReference type="PANTHER" id="PTHR48077">
    <property type="entry name" value="TRYPTOPHAN SYNTHASE-RELATED"/>
    <property type="match status" value="1"/>
</dbReference>